<gene>
    <name evidence="4" type="ORF">WMG39_21985</name>
</gene>
<evidence type="ECO:0000313" key="5">
    <source>
        <dbReference type="Proteomes" id="UP001384579"/>
    </source>
</evidence>
<evidence type="ECO:0000259" key="3">
    <source>
        <dbReference type="Pfam" id="PF26355"/>
    </source>
</evidence>
<sequence length="540" mass="60452">MDIAEVLTLADELIFAKTGKHLDYVQDAILRGTLEDATYTQIAQEVYSSPSHVRNVGSDLWKTLSKGLKKDITKNNFRTVLEKGIVYNYQSTIVEHITGENITVNKNLNVCPEKVRSSPKTPKNPEPTAKQPHIDLGDAPEISTFYDRTSELTTLENWISSRTRLITILGLSGIGKTALTLQLIPQIQHEFDYIIWRSLHNAPHLASLQTDIIQSLSQQQETNPPNPPLSRGGEEIQPPYPRRGEEIQPPYPRRGEEIQPPHPRGGEEIQPPSPSPSPPLSKGGLGGVIDYLGEEIQPLSPSPPLSKGGLGGVIHHLRSYRCLIILDDVQTIFSSQQLAGNYQPGYENYGAFFKQIAESCHNSCLILLSWEKPREIAALESHPKNCQTLQLNGLGESAREIFTEKGLAESENWSKLIELYKGNPLWLNIAAAAIQDLFSGNVSDFLSYNSLVLGDLEYLLDQHFQRLSDSEKQVLSWLANQIKPVEISKKPALLELSPSEFLKAVESLRRRLLIEKVQKGDRTLFQLQPAIAEYIKERIK</sequence>
<dbReference type="Pfam" id="PF00931">
    <property type="entry name" value="NB-ARC"/>
    <property type="match status" value="1"/>
</dbReference>
<feature type="compositionally biased region" description="Basic and acidic residues" evidence="1">
    <location>
        <begin position="253"/>
        <end position="267"/>
    </location>
</feature>
<protein>
    <submittedName>
        <fullName evidence="4">ATP-binding protein</fullName>
    </submittedName>
</protein>
<keyword evidence="4" id="KW-0547">Nucleotide-binding</keyword>
<feature type="region of interest" description="Disordered" evidence="1">
    <location>
        <begin position="217"/>
        <end position="284"/>
    </location>
</feature>
<dbReference type="InterPro" id="IPR058651">
    <property type="entry name" value="HTH_VMAP-M9"/>
</dbReference>
<feature type="domain" description="NB-ARC" evidence="2">
    <location>
        <begin position="161"/>
        <end position="221"/>
    </location>
</feature>
<accession>A0ABU8YT44</accession>
<dbReference type="Pfam" id="PF26355">
    <property type="entry name" value="HTH_VMAP-M9"/>
    <property type="match status" value="1"/>
</dbReference>
<dbReference type="Proteomes" id="UP001384579">
    <property type="component" value="Unassembled WGS sequence"/>
</dbReference>
<dbReference type="GO" id="GO:0005524">
    <property type="term" value="F:ATP binding"/>
    <property type="evidence" value="ECO:0007669"/>
    <property type="project" value="UniProtKB-KW"/>
</dbReference>
<dbReference type="SUPFAM" id="SSF52540">
    <property type="entry name" value="P-loop containing nucleoside triphosphate hydrolases"/>
    <property type="match status" value="1"/>
</dbReference>
<evidence type="ECO:0000313" key="4">
    <source>
        <dbReference type="EMBL" id="MEK0187502.1"/>
    </source>
</evidence>
<organism evidence="4 5">
    <name type="scientific">Microcoleus anatoxicus PTRS2</name>
    <dbReference type="NCBI Taxonomy" id="2705321"/>
    <lineage>
        <taxon>Bacteria</taxon>
        <taxon>Bacillati</taxon>
        <taxon>Cyanobacteriota</taxon>
        <taxon>Cyanophyceae</taxon>
        <taxon>Oscillatoriophycideae</taxon>
        <taxon>Oscillatoriales</taxon>
        <taxon>Microcoleaceae</taxon>
        <taxon>Microcoleus</taxon>
        <taxon>Microcoleus anatoxicus</taxon>
    </lineage>
</organism>
<dbReference type="InterPro" id="IPR002182">
    <property type="entry name" value="NB-ARC"/>
</dbReference>
<reference evidence="4 5" key="1">
    <citation type="journal article" date="2020" name="Harmful Algae">
        <title>Molecular and morphological characterization of a novel dihydroanatoxin-a producing Microcoleus species (cyanobacteria) from the Russian River, California, USA.</title>
        <authorList>
            <person name="Conklin K.Y."/>
            <person name="Stancheva R."/>
            <person name="Otten T.G."/>
            <person name="Fadness R."/>
            <person name="Boyer G.L."/>
            <person name="Read B."/>
            <person name="Zhang X."/>
            <person name="Sheath R.G."/>
        </authorList>
    </citation>
    <scope>NUCLEOTIDE SEQUENCE [LARGE SCALE GENOMIC DNA]</scope>
    <source>
        <strain evidence="4 5">PTRS2</strain>
    </source>
</reference>
<feature type="region of interest" description="Disordered" evidence="1">
    <location>
        <begin position="113"/>
        <end position="137"/>
    </location>
</feature>
<dbReference type="EMBL" id="JBBLXS010000371">
    <property type="protein sequence ID" value="MEK0187502.1"/>
    <property type="molecule type" value="Genomic_DNA"/>
</dbReference>
<evidence type="ECO:0000259" key="2">
    <source>
        <dbReference type="Pfam" id="PF00931"/>
    </source>
</evidence>
<keyword evidence="5" id="KW-1185">Reference proteome</keyword>
<evidence type="ECO:0000256" key="1">
    <source>
        <dbReference type="SAM" id="MobiDB-lite"/>
    </source>
</evidence>
<keyword evidence="4" id="KW-0067">ATP-binding</keyword>
<dbReference type="RefSeq" id="WP_340525862.1">
    <property type="nucleotide sequence ID" value="NZ_JBBLXS010000371.1"/>
</dbReference>
<name>A0ABU8YT44_9CYAN</name>
<comment type="caution">
    <text evidence="4">The sequence shown here is derived from an EMBL/GenBank/DDBJ whole genome shotgun (WGS) entry which is preliminary data.</text>
</comment>
<dbReference type="Gene3D" id="3.40.50.300">
    <property type="entry name" value="P-loop containing nucleotide triphosphate hydrolases"/>
    <property type="match status" value="1"/>
</dbReference>
<feature type="domain" description="vWA-MoxR associated protein N-terminal HTH" evidence="3">
    <location>
        <begin position="1"/>
        <end position="83"/>
    </location>
</feature>
<dbReference type="InterPro" id="IPR027417">
    <property type="entry name" value="P-loop_NTPase"/>
</dbReference>
<proteinExistence type="predicted"/>